<dbReference type="InterPro" id="IPR004147">
    <property type="entry name" value="ABC1_dom"/>
</dbReference>
<comment type="similarity">
    <text evidence="1">Belongs to the protein kinase superfamily. ADCK protein kinase family.</text>
</comment>
<dbReference type="Proteomes" id="UP000741360">
    <property type="component" value="Unassembled WGS sequence"/>
</dbReference>
<dbReference type="InterPro" id="IPR011009">
    <property type="entry name" value="Kinase-like_dom_sf"/>
</dbReference>
<comment type="caution">
    <text evidence="4">The sequence shown here is derived from an EMBL/GenBank/DDBJ whole genome shotgun (WGS) entry which is preliminary data.</text>
</comment>
<dbReference type="InterPro" id="IPR050154">
    <property type="entry name" value="UbiB_kinase"/>
</dbReference>
<proteinExistence type="inferred from homology"/>
<evidence type="ECO:0000256" key="1">
    <source>
        <dbReference type="ARBA" id="ARBA00009670"/>
    </source>
</evidence>
<reference evidence="4" key="1">
    <citation type="submission" date="2020-07" db="EMBL/GenBank/DDBJ databases">
        <title>Huge and variable diversity of episymbiotic CPR bacteria and DPANN archaea in groundwater ecosystems.</title>
        <authorList>
            <person name="He C.Y."/>
            <person name="Keren R."/>
            <person name="Whittaker M."/>
            <person name="Farag I.F."/>
            <person name="Doudna J."/>
            <person name="Cate J.H.D."/>
            <person name="Banfield J.F."/>
        </authorList>
    </citation>
    <scope>NUCLEOTIDE SEQUENCE</scope>
    <source>
        <strain evidence="4">NC_groundwater_717_Ag_S-0.2um_59_8</strain>
    </source>
</reference>
<name>A0A932GM74_UNCTE</name>
<dbReference type="PANTHER" id="PTHR10566">
    <property type="entry name" value="CHAPERONE-ACTIVITY OF BC1 COMPLEX CABC1 -RELATED"/>
    <property type="match status" value="1"/>
</dbReference>
<evidence type="ECO:0000256" key="2">
    <source>
        <dbReference type="SAM" id="Phobius"/>
    </source>
</evidence>
<dbReference type="Pfam" id="PF03109">
    <property type="entry name" value="ABC1"/>
    <property type="match status" value="1"/>
</dbReference>
<dbReference type="SUPFAM" id="SSF56112">
    <property type="entry name" value="Protein kinase-like (PK-like)"/>
    <property type="match status" value="1"/>
</dbReference>
<protein>
    <submittedName>
        <fullName evidence="4">Phosphotransferase</fullName>
    </submittedName>
</protein>
<sequence>MFPLVRVTRTYKNIRRLRQIVNVLLRHGFGHLVEQMNLLPAVSLGRRLFLRKSRDREISRHTVPERLRAAFEELGPTFVKFGQVLSTRPDLVPGEFTLEFRKLQDNVPPFPFSQVRELVEEELGAPLQEIFPVFEEVPRAAASIAQVHYAALRSGEEVAVKIQRPGIQDLLETDIDLLFHLAELLERHVAEGEMINAVGIVEEFSRTVHRELDFNLEASHARLFRENFARDPRILIPQVYWQHTTRRVLTLQRVEGSAIDHVEALREAGCDLREISRNLVAIFFKMVLEDGYFYGDPHPGNFLVQSDNRIGIVDFGQVGYLEEELIERLANLFLALYQRDYQKLAQSYLEMDKADERTDPRLFQSDLRDLLDPRYGRSLREVHFGAMLSDSFQLALRHHIRLPNELVLLGKAMIGVEGLARKLDEDLVIVEIVKPFASRLIEHRLDPRRQLRRTYRDVLELGLLGKQLPGQMSQALKKIIGDDMKIEFRHSRLEKLIREIDRSSNRIAFSLIISALIVGSSLIVLSAKEPLLFGFPVLGLIGFLLAGLLGLGVVFSILRSGKL</sequence>
<keyword evidence="2" id="KW-1133">Transmembrane helix</keyword>
<evidence type="ECO:0000313" key="4">
    <source>
        <dbReference type="EMBL" id="MBI3013559.1"/>
    </source>
</evidence>
<keyword evidence="2" id="KW-0472">Membrane</keyword>
<accession>A0A932GM74</accession>
<organism evidence="4 5">
    <name type="scientific">Tectimicrobiota bacterium</name>
    <dbReference type="NCBI Taxonomy" id="2528274"/>
    <lineage>
        <taxon>Bacteria</taxon>
        <taxon>Pseudomonadati</taxon>
        <taxon>Nitrospinota/Tectimicrobiota group</taxon>
        <taxon>Candidatus Tectimicrobiota</taxon>
    </lineage>
</organism>
<keyword evidence="2" id="KW-0812">Transmembrane</keyword>
<evidence type="ECO:0000259" key="3">
    <source>
        <dbReference type="Pfam" id="PF03109"/>
    </source>
</evidence>
<feature type="transmembrane region" description="Helical" evidence="2">
    <location>
        <begin position="507"/>
        <end position="527"/>
    </location>
</feature>
<feature type="transmembrane region" description="Helical" evidence="2">
    <location>
        <begin position="533"/>
        <end position="558"/>
    </location>
</feature>
<dbReference type="CDD" id="cd05121">
    <property type="entry name" value="ABC1_ADCK3-like"/>
    <property type="match status" value="1"/>
</dbReference>
<dbReference type="PANTHER" id="PTHR10566:SF113">
    <property type="entry name" value="PROTEIN ACTIVITY OF BC1 COMPLEX KINASE 7, CHLOROPLASTIC"/>
    <property type="match status" value="1"/>
</dbReference>
<dbReference type="AlphaFoldDB" id="A0A932GM74"/>
<feature type="domain" description="ABC1 atypical kinase-like" evidence="3">
    <location>
        <begin position="102"/>
        <end position="347"/>
    </location>
</feature>
<evidence type="ECO:0000313" key="5">
    <source>
        <dbReference type="Proteomes" id="UP000741360"/>
    </source>
</evidence>
<gene>
    <name evidence="4" type="ORF">HYY65_00510</name>
</gene>
<dbReference type="EMBL" id="JACPSX010000007">
    <property type="protein sequence ID" value="MBI3013559.1"/>
    <property type="molecule type" value="Genomic_DNA"/>
</dbReference>